<evidence type="ECO:0000313" key="3">
    <source>
        <dbReference type="Proteomes" id="UP001562178"/>
    </source>
</evidence>
<keyword evidence="3" id="KW-1185">Reference proteome</keyword>
<dbReference type="Pfam" id="PF13472">
    <property type="entry name" value="Lipase_GDSL_2"/>
    <property type="match status" value="1"/>
</dbReference>
<dbReference type="InterPro" id="IPR036514">
    <property type="entry name" value="SGNH_hydro_sf"/>
</dbReference>
<reference evidence="2 3" key="1">
    <citation type="journal article" date="2016" name="Int. J. Syst. Evol. Microbiol.">
        <title>Description of Comamonas sediminis sp. nov., isolated from lagoon sediments.</title>
        <authorList>
            <person name="Subhash Y."/>
            <person name="Bang J.J."/>
            <person name="You T.H."/>
            <person name="Lee S.S."/>
        </authorList>
    </citation>
    <scope>NUCLEOTIDE SEQUENCE [LARGE SCALE GENOMIC DNA]</scope>
    <source>
        <strain evidence="2 3">JCM 31169</strain>
    </source>
</reference>
<evidence type="ECO:0000313" key="2">
    <source>
        <dbReference type="EMBL" id="MEY2249720.1"/>
    </source>
</evidence>
<evidence type="ECO:0000259" key="1">
    <source>
        <dbReference type="Pfam" id="PF13472"/>
    </source>
</evidence>
<protein>
    <submittedName>
        <fullName evidence="2">GDSL-type esterase/lipase family protein</fullName>
    </submittedName>
</protein>
<proteinExistence type="predicted"/>
<feature type="domain" description="SGNH hydrolase-type esterase" evidence="1">
    <location>
        <begin position="27"/>
        <end position="194"/>
    </location>
</feature>
<accession>A0ABV4AYP4</accession>
<dbReference type="SUPFAM" id="SSF52266">
    <property type="entry name" value="SGNH hydrolase"/>
    <property type="match status" value="1"/>
</dbReference>
<sequence length="218" mass="24169">MNFKELLCKLLRKFCVRCCPLSVELNGDSILFGWGCDSTPAMQMHAQRPRWTLTDRNACGLRMADFMQGYQEPFPGAPPDMYPAGPQPAFKDALHQAQVIVLGLGLNDSYGYLSPEAYRQQLLDALAVIRSAGAVPVFTGLVPIPSGYYDPGQDANLLAFQQVMRDVAESQGVIHADWDEEYQGEGDLQDDHIHRSQNATDRLTARLIAAIDRAAKRV</sequence>
<dbReference type="RefSeq" id="WP_369458841.1">
    <property type="nucleotide sequence ID" value="NZ_JBGBDC010000001.1"/>
</dbReference>
<comment type="caution">
    <text evidence="2">The sequence shown here is derived from an EMBL/GenBank/DDBJ whole genome shotgun (WGS) entry which is preliminary data.</text>
</comment>
<dbReference type="InterPro" id="IPR013830">
    <property type="entry name" value="SGNH_hydro"/>
</dbReference>
<organism evidence="2 3">
    <name type="scientific">Comamonas sediminis</name>
    <dbReference type="NCBI Taxonomy" id="1783360"/>
    <lineage>
        <taxon>Bacteria</taxon>
        <taxon>Pseudomonadati</taxon>
        <taxon>Pseudomonadota</taxon>
        <taxon>Betaproteobacteria</taxon>
        <taxon>Burkholderiales</taxon>
        <taxon>Comamonadaceae</taxon>
        <taxon>Comamonas</taxon>
    </lineage>
</organism>
<gene>
    <name evidence="2" type="ORF">AB7A72_01775</name>
</gene>
<name>A0ABV4AYP4_9BURK</name>
<dbReference type="Proteomes" id="UP001562178">
    <property type="component" value="Unassembled WGS sequence"/>
</dbReference>
<dbReference type="Gene3D" id="3.40.50.1110">
    <property type="entry name" value="SGNH hydrolase"/>
    <property type="match status" value="1"/>
</dbReference>
<dbReference type="EMBL" id="JBGBDC010000001">
    <property type="protein sequence ID" value="MEY2249720.1"/>
    <property type="molecule type" value="Genomic_DNA"/>
</dbReference>